<dbReference type="Proteomes" id="UP000001075">
    <property type="component" value="Unassembled WGS sequence"/>
</dbReference>
<evidence type="ECO:0000313" key="1">
    <source>
        <dbReference type="EMBL" id="EGW04448.1"/>
    </source>
</evidence>
<evidence type="ECO:0000313" key="2">
    <source>
        <dbReference type="Proteomes" id="UP000001075"/>
    </source>
</evidence>
<dbReference type="EMBL" id="JH000273">
    <property type="protein sequence ID" value="EGW04448.1"/>
    <property type="molecule type" value="Genomic_DNA"/>
</dbReference>
<dbReference type="InParanoid" id="G3HBR0"/>
<gene>
    <name evidence="1" type="ORF">I79_007967</name>
</gene>
<dbReference type="AlphaFoldDB" id="G3HBR0"/>
<proteinExistence type="predicted"/>
<reference evidence="2" key="1">
    <citation type="journal article" date="2011" name="Nat. Biotechnol.">
        <title>The genomic sequence of the Chinese hamster ovary (CHO)-K1 cell line.</title>
        <authorList>
            <person name="Xu X."/>
            <person name="Nagarajan H."/>
            <person name="Lewis N.E."/>
            <person name="Pan S."/>
            <person name="Cai Z."/>
            <person name="Liu X."/>
            <person name="Chen W."/>
            <person name="Xie M."/>
            <person name="Wang W."/>
            <person name="Hammond S."/>
            <person name="Andersen M.R."/>
            <person name="Neff N."/>
            <person name="Passarelli B."/>
            <person name="Koh W."/>
            <person name="Fan H.C."/>
            <person name="Wang J."/>
            <person name="Gui Y."/>
            <person name="Lee K.H."/>
            <person name="Betenbaugh M.J."/>
            <person name="Quake S.R."/>
            <person name="Famili I."/>
            <person name="Palsson B.O."/>
            <person name="Wang J."/>
        </authorList>
    </citation>
    <scope>NUCLEOTIDE SEQUENCE [LARGE SCALE GENOMIC DNA]</scope>
    <source>
        <strain evidence="2">CHO K1 cell line</strain>
    </source>
</reference>
<accession>G3HBR0</accession>
<name>G3HBR0_CRIGR</name>
<protein>
    <submittedName>
        <fullName evidence="1">Uncharacterized protein</fullName>
    </submittedName>
</protein>
<organism evidence="1 2">
    <name type="scientific">Cricetulus griseus</name>
    <name type="common">Chinese hamster</name>
    <name type="synonym">Cricetulus barabensis griseus</name>
    <dbReference type="NCBI Taxonomy" id="10029"/>
    <lineage>
        <taxon>Eukaryota</taxon>
        <taxon>Metazoa</taxon>
        <taxon>Chordata</taxon>
        <taxon>Craniata</taxon>
        <taxon>Vertebrata</taxon>
        <taxon>Euteleostomi</taxon>
        <taxon>Mammalia</taxon>
        <taxon>Eutheria</taxon>
        <taxon>Euarchontoglires</taxon>
        <taxon>Glires</taxon>
        <taxon>Rodentia</taxon>
        <taxon>Myomorpha</taxon>
        <taxon>Muroidea</taxon>
        <taxon>Cricetidae</taxon>
        <taxon>Cricetinae</taxon>
        <taxon>Cricetulus</taxon>
    </lineage>
</organism>
<sequence length="54" mass="5786">MPSWARRTSPEAAVNVTSSHCAQASGCAVRAHPSLRQVCTSATEKYRANSSKHT</sequence>